<evidence type="ECO:0000259" key="4">
    <source>
        <dbReference type="PROSITE" id="PS51462"/>
    </source>
</evidence>
<protein>
    <submittedName>
        <fullName evidence="5">Translation initiation factor eIF-2B subunit family protein</fullName>
    </submittedName>
</protein>
<dbReference type="GO" id="GO:0003743">
    <property type="term" value="F:translation initiation factor activity"/>
    <property type="evidence" value="ECO:0007669"/>
    <property type="project" value="UniProtKB-KW"/>
</dbReference>
<dbReference type="SUPFAM" id="SSF55811">
    <property type="entry name" value="Nudix"/>
    <property type="match status" value="1"/>
</dbReference>
<keyword evidence="5" id="KW-0648">Protein biosynthesis</keyword>
<evidence type="ECO:0000256" key="3">
    <source>
        <dbReference type="SAM" id="MobiDB-lite"/>
    </source>
</evidence>
<dbReference type="InParanoid" id="K1X777"/>
<dbReference type="OrthoDB" id="206213at2759"/>
<dbReference type="KEGG" id="mbe:MBM_00069"/>
<dbReference type="AlphaFoldDB" id="K1X777"/>
<keyword evidence="6" id="KW-1185">Reference proteome</keyword>
<dbReference type="OMA" id="NEVICAW"/>
<dbReference type="HOGENOM" id="CLU_021101_1_0_1"/>
<dbReference type="Gene3D" id="3.40.50.10470">
    <property type="entry name" value="Translation initiation factor eif-2b, domain 2"/>
    <property type="match status" value="1"/>
</dbReference>
<evidence type="ECO:0000313" key="6">
    <source>
        <dbReference type="Proteomes" id="UP000006753"/>
    </source>
</evidence>
<feature type="compositionally biased region" description="Basic residues" evidence="3">
    <location>
        <begin position="693"/>
        <end position="702"/>
    </location>
</feature>
<gene>
    <name evidence="5" type="ORF">MBM_00069</name>
</gene>
<dbReference type="SUPFAM" id="SSF100950">
    <property type="entry name" value="NagB/RpiA/CoA transferase-like"/>
    <property type="match status" value="1"/>
</dbReference>
<evidence type="ECO:0000256" key="2">
    <source>
        <dbReference type="RuleBase" id="RU003814"/>
    </source>
</evidence>
<dbReference type="CDD" id="cd18872">
    <property type="entry name" value="NUDIX_eIF-2B"/>
    <property type="match status" value="1"/>
</dbReference>
<evidence type="ECO:0000256" key="1">
    <source>
        <dbReference type="ARBA" id="ARBA00007251"/>
    </source>
</evidence>
<dbReference type="InterPro" id="IPR000086">
    <property type="entry name" value="NUDIX_hydrolase_dom"/>
</dbReference>
<dbReference type="InterPro" id="IPR000649">
    <property type="entry name" value="IF-2B-related"/>
</dbReference>
<dbReference type="PROSITE" id="PS51462">
    <property type="entry name" value="NUDIX"/>
    <property type="match status" value="1"/>
</dbReference>
<reference evidence="5 6" key="1">
    <citation type="journal article" date="2012" name="BMC Genomics">
        <title>Sequencing the genome of Marssonina brunnea reveals fungus-poplar co-evolution.</title>
        <authorList>
            <person name="Zhu S."/>
            <person name="Cao Y.-Z."/>
            <person name="Jiang C."/>
            <person name="Tan B.-Y."/>
            <person name="Wang Z."/>
            <person name="Feng S."/>
            <person name="Zhang L."/>
            <person name="Su X.-H."/>
            <person name="Brejova B."/>
            <person name="Vinar T."/>
            <person name="Xu M."/>
            <person name="Wang M.-X."/>
            <person name="Zhang S.-G."/>
            <person name="Huang M.-R."/>
            <person name="Wu R."/>
            <person name="Zhou Y."/>
        </authorList>
    </citation>
    <scope>NUCLEOTIDE SEQUENCE [LARGE SCALE GENOMIC DNA]</scope>
    <source>
        <strain evidence="5 6">MB_m1</strain>
    </source>
</reference>
<dbReference type="Gene3D" id="3.90.79.10">
    <property type="entry name" value="Nucleoside Triphosphate Pyrophosphohydrolase"/>
    <property type="match status" value="1"/>
</dbReference>
<comment type="similarity">
    <text evidence="1 2">Belongs to the eIF-2B alpha/beta/delta subunits family.</text>
</comment>
<dbReference type="InterPro" id="IPR037171">
    <property type="entry name" value="NagB/RpiA_transferase-like"/>
</dbReference>
<dbReference type="InterPro" id="IPR015797">
    <property type="entry name" value="NUDIX_hydrolase-like_dom_sf"/>
</dbReference>
<dbReference type="GO" id="GO:0046523">
    <property type="term" value="F:S-methyl-5-thioribose-1-phosphate isomerase activity"/>
    <property type="evidence" value="ECO:0007669"/>
    <property type="project" value="TreeGrafter"/>
</dbReference>
<dbReference type="Pfam" id="PF00293">
    <property type="entry name" value="NUDIX"/>
    <property type="match status" value="1"/>
</dbReference>
<proteinExistence type="inferred from homology"/>
<keyword evidence="5" id="KW-0396">Initiation factor</keyword>
<organism evidence="5 6">
    <name type="scientific">Marssonina brunnea f. sp. multigermtubi (strain MB_m1)</name>
    <name type="common">Marssonina leaf spot fungus</name>
    <dbReference type="NCBI Taxonomy" id="1072389"/>
    <lineage>
        <taxon>Eukaryota</taxon>
        <taxon>Fungi</taxon>
        <taxon>Dikarya</taxon>
        <taxon>Ascomycota</taxon>
        <taxon>Pezizomycotina</taxon>
        <taxon>Leotiomycetes</taxon>
        <taxon>Helotiales</taxon>
        <taxon>Drepanopezizaceae</taxon>
        <taxon>Drepanopeziza</taxon>
    </lineage>
</organism>
<feature type="region of interest" description="Disordered" evidence="3">
    <location>
        <begin position="693"/>
        <end position="747"/>
    </location>
</feature>
<dbReference type="PANTHER" id="PTHR43475">
    <property type="entry name" value="METHYLTHIORIBOSE-1-PHOSPHATE ISOMERASE"/>
    <property type="match status" value="1"/>
</dbReference>
<evidence type="ECO:0000313" key="5">
    <source>
        <dbReference type="EMBL" id="EKD20956.1"/>
    </source>
</evidence>
<dbReference type="PANTHER" id="PTHR43475:SF3">
    <property type="entry name" value="TRANSLATION INITIATION FACTOR EIF-2B SUBUNIT FAMILY PROTEIN (AFU_ORTHOLOGUE AFUA_2G14290)"/>
    <property type="match status" value="1"/>
</dbReference>
<dbReference type="Proteomes" id="UP000006753">
    <property type="component" value="Unassembled WGS sequence"/>
</dbReference>
<dbReference type="GeneID" id="18756004"/>
<name>K1X777_MARBU</name>
<accession>K1X777</accession>
<feature type="domain" description="Nudix hydrolase" evidence="4">
    <location>
        <begin position="30"/>
        <end position="176"/>
    </location>
</feature>
<dbReference type="Pfam" id="PF01008">
    <property type="entry name" value="IF-2B"/>
    <property type="match status" value="1"/>
</dbReference>
<dbReference type="eggNOG" id="ENOG502SIEX">
    <property type="taxonomic scope" value="Eukaryota"/>
</dbReference>
<dbReference type="InterPro" id="IPR042529">
    <property type="entry name" value="IF_2B-like_C"/>
</dbReference>
<dbReference type="EMBL" id="JH921428">
    <property type="protein sequence ID" value="EKD20956.1"/>
    <property type="molecule type" value="Genomic_DNA"/>
</dbReference>
<sequence length="759" mass="83735">MLRLVRTPAIQNITSRTTTIPSRKISSNFRQRSVVSSFICTSPQSSSGLTFALFKRSQDVATYRGKWAVCSGSIESTDASPLAAAKREIFEETKLSSSDISLLIRGKPFSLKDEALRTEWTIHPFAFQLRKGAKQISFDWEHSEFRFVKPGDLGNYEHVPQLEIGMKRVIVSPETQQALGILRGDDVSGAQALALKSLKLLLEMVRGRELGAMETSRGFWTELRWRAWHLAKNGRPAMAPAIEAKLFKSLDAVHRELIVPGSGGIDGTPLVKLKSVVESVIKYNIGDSHSRSALLAQAFVQYVKDNNQDISDAGNLPKTMKFVTLSDSGTVMQCLVSLIEDLTRRGTKTHVTVLESRPDFEGVAFVNRLLETLQEVSEAKKMVSFSIIPDASVASAVADADYVVFGGDEVLPNGDVSNKAGSCAAAVLAKVLRPNCRVVALFNTEKITGSRLAMDKERERSDENEVICAWPVTYPGQSIEEMRTKGFEIDVRNEYFEWVPTRFIDRHITERGLCSPDAIATLGAESEAMEKRIFGDLLGGTFQSSPNRKNPIRKAPNSVGESLLIERVSRAELDRHFHKGHGEQHNSLLGILPIDHSWRSPELDGPEATFGTVPGVSGSVFVRADEVDDVVLAEILDVLANGMESLLCSGLNSPGIGDGDRGNNLDGMEAIKQYASWKAIPKTLHSTSKSRVALHRSGRRHSTKIEEFHGPKTKSTATVRSELKKGGETDVDGVEEREEKRREDNDEAPIIYLYTSKRV</sequence>
<dbReference type="GO" id="GO:0019509">
    <property type="term" value="P:L-methionine salvage from methylthioadenosine"/>
    <property type="evidence" value="ECO:0007669"/>
    <property type="project" value="TreeGrafter"/>
</dbReference>